<keyword evidence="4" id="KW-1185">Reference proteome</keyword>
<evidence type="ECO:0000256" key="2">
    <source>
        <dbReference type="SAM" id="Phobius"/>
    </source>
</evidence>
<dbReference type="RefSeq" id="WP_221430296.1">
    <property type="nucleotide sequence ID" value="NZ_CP081294.1"/>
</dbReference>
<keyword evidence="2" id="KW-0812">Transmembrane</keyword>
<name>A0ABX8ZZX8_9SPHN</name>
<accession>A0ABX8ZZX8</accession>
<sequence>MERTGIRTEERTGLIVAVTLHLLLLAAMVVQGFFPAPQIDRTERMTVSLVDEIGLEATAPDPVPESRAAIAPELTDTPTPPVAEAPPQPIENRAAVRDNTPRPRPEQPRQRPQPRPTEKAGGSRIGDNFLEGRGSSANTNETRAPAATFGRSERAALSSAITRALRPHWSVPSGVDSELLVSVVAWRLNPDGTLNGRPRLVSQSGINDSNRAQAALHAERAIRAIQLAQPFKLDERFYDQWDELEWQFDRRL</sequence>
<gene>
    <name evidence="3" type="ORF">K3136_10660</name>
</gene>
<reference evidence="3 4" key="1">
    <citation type="submission" date="2021-08" db="EMBL/GenBank/DDBJ databases">
        <title>Comparative Genomics Analysis of the Genus Qipengyuania Reveals Extensive Genetic Diversity and Metabolic Versatility, Including the Description of Fifteen Novel Species.</title>
        <authorList>
            <person name="Liu Y."/>
        </authorList>
    </citation>
    <scope>NUCLEOTIDE SEQUENCE [LARGE SCALE GENOMIC DNA]</scope>
    <source>
        <strain evidence="3 4">1NDH1</strain>
    </source>
</reference>
<dbReference type="Gene3D" id="3.30.1150.10">
    <property type="match status" value="1"/>
</dbReference>
<feature type="compositionally biased region" description="Pro residues" evidence="1">
    <location>
        <begin position="78"/>
        <end position="89"/>
    </location>
</feature>
<feature type="compositionally biased region" description="Basic and acidic residues" evidence="1">
    <location>
        <begin position="94"/>
        <end position="109"/>
    </location>
</feature>
<evidence type="ECO:0000313" key="3">
    <source>
        <dbReference type="EMBL" id="QZD94551.1"/>
    </source>
</evidence>
<feature type="transmembrane region" description="Helical" evidence="2">
    <location>
        <begin position="12"/>
        <end position="34"/>
    </location>
</feature>
<dbReference type="Proteomes" id="UP000824321">
    <property type="component" value="Chromosome"/>
</dbReference>
<dbReference type="EMBL" id="CP081294">
    <property type="protein sequence ID" value="QZD94551.1"/>
    <property type="molecule type" value="Genomic_DNA"/>
</dbReference>
<keyword evidence="2" id="KW-0472">Membrane</keyword>
<evidence type="ECO:0000256" key="1">
    <source>
        <dbReference type="SAM" id="MobiDB-lite"/>
    </source>
</evidence>
<feature type="region of interest" description="Disordered" evidence="1">
    <location>
        <begin position="73"/>
        <end position="150"/>
    </location>
</feature>
<organism evidence="3 4">
    <name type="scientific">Qipengyuania gelatinilytica</name>
    <dbReference type="NCBI Taxonomy" id="2867231"/>
    <lineage>
        <taxon>Bacteria</taxon>
        <taxon>Pseudomonadati</taxon>
        <taxon>Pseudomonadota</taxon>
        <taxon>Alphaproteobacteria</taxon>
        <taxon>Sphingomonadales</taxon>
        <taxon>Erythrobacteraceae</taxon>
        <taxon>Qipengyuania</taxon>
    </lineage>
</organism>
<protein>
    <submittedName>
        <fullName evidence="3">Energy transducer TonB</fullName>
    </submittedName>
</protein>
<keyword evidence="2" id="KW-1133">Transmembrane helix</keyword>
<evidence type="ECO:0000313" key="4">
    <source>
        <dbReference type="Proteomes" id="UP000824321"/>
    </source>
</evidence>
<proteinExistence type="predicted"/>